<proteinExistence type="predicted"/>
<dbReference type="Proteomes" id="UP001266305">
    <property type="component" value="Unassembled WGS sequence"/>
</dbReference>
<accession>A0ABQ9U829</accession>
<keyword evidence="2" id="KW-1185">Reference proteome</keyword>
<name>A0ABQ9U829_SAGOE</name>
<dbReference type="EMBL" id="JASSZA010000015">
    <property type="protein sequence ID" value="KAK2092905.1"/>
    <property type="molecule type" value="Genomic_DNA"/>
</dbReference>
<sequence length="126" mass="13151">MLEHGAGPAQCPGPVLVLSSTVVALHSALGLSSSSAVLWWPCTVPWAFPRPQQYCGGPARCPGPVLVLSSTVVALHGALGLSSSSAVKEHCPLSGDAWPARDTLQRAGSLFREPQSSIGMRQPVWL</sequence>
<protein>
    <submittedName>
        <fullName evidence="1">Uncharacterized protein</fullName>
    </submittedName>
</protein>
<evidence type="ECO:0000313" key="1">
    <source>
        <dbReference type="EMBL" id="KAK2092905.1"/>
    </source>
</evidence>
<reference evidence="1 2" key="1">
    <citation type="submission" date="2023-05" db="EMBL/GenBank/DDBJ databases">
        <title>B98-5 Cell Line De Novo Hybrid Assembly: An Optical Mapping Approach.</title>
        <authorList>
            <person name="Kananen K."/>
            <person name="Auerbach J.A."/>
            <person name="Kautto E."/>
            <person name="Blachly J.S."/>
        </authorList>
    </citation>
    <scope>NUCLEOTIDE SEQUENCE [LARGE SCALE GENOMIC DNA]</scope>
    <source>
        <strain evidence="1">B95-8</strain>
        <tissue evidence="1">Cell line</tissue>
    </source>
</reference>
<organism evidence="1 2">
    <name type="scientific">Saguinus oedipus</name>
    <name type="common">Cotton-top tamarin</name>
    <name type="synonym">Oedipomidas oedipus</name>
    <dbReference type="NCBI Taxonomy" id="9490"/>
    <lineage>
        <taxon>Eukaryota</taxon>
        <taxon>Metazoa</taxon>
        <taxon>Chordata</taxon>
        <taxon>Craniata</taxon>
        <taxon>Vertebrata</taxon>
        <taxon>Euteleostomi</taxon>
        <taxon>Mammalia</taxon>
        <taxon>Eutheria</taxon>
        <taxon>Euarchontoglires</taxon>
        <taxon>Primates</taxon>
        <taxon>Haplorrhini</taxon>
        <taxon>Platyrrhini</taxon>
        <taxon>Cebidae</taxon>
        <taxon>Callitrichinae</taxon>
        <taxon>Saguinus</taxon>
    </lineage>
</organism>
<evidence type="ECO:0000313" key="2">
    <source>
        <dbReference type="Proteomes" id="UP001266305"/>
    </source>
</evidence>
<gene>
    <name evidence="1" type="ORF">P7K49_029434</name>
</gene>
<comment type="caution">
    <text evidence="1">The sequence shown here is derived from an EMBL/GenBank/DDBJ whole genome shotgun (WGS) entry which is preliminary data.</text>
</comment>